<dbReference type="AlphaFoldDB" id="A0A9X3LEF3"/>
<gene>
    <name evidence="1" type="ORF">M9R32_04955</name>
</gene>
<sequence>MMEPKKVVVLALHDALESAYPPLNIAVGAASSGADVILAFSRKGVNILDEKYIPVPSEGIEYLSNALNDFNAPSIHELLEIAVETGVKLYVVDLDLKEDIHFLYPADQVPIKWVLNEAVSADLFVHF</sequence>
<dbReference type="EMBL" id="JAMKBJ010000003">
    <property type="protein sequence ID" value="MCZ8536528.1"/>
    <property type="molecule type" value="Genomic_DNA"/>
</dbReference>
<keyword evidence="2" id="KW-1185">Reference proteome</keyword>
<dbReference type="Gene3D" id="3.40.1260.10">
    <property type="entry name" value="DsrEFH-like"/>
    <property type="match status" value="1"/>
</dbReference>
<accession>A0A9X3LEF3</accession>
<protein>
    <submittedName>
        <fullName evidence="1">DsrE/DsrF/DrsH-like family protein</fullName>
    </submittedName>
</protein>
<dbReference type="SUPFAM" id="SSF75169">
    <property type="entry name" value="DsrEFH-like"/>
    <property type="match status" value="1"/>
</dbReference>
<organism evidence="1 2">
    <name type="scientific">Paenisporosarcina quisquiliarum</name>
    <dbReference type="NCBI Taxonomy" id="365346"/>
    <lineage>
        <taxon>Bacteria</taxon>
        <taxon>Bacillati</taxon>
        <taxon>Bacillota</taxon>
        <taxon>Bacilli</taxon>
        <taxon>Bacillales</taxon>
        <taxon>Caryophanaceae</taxon>
        <taxon>Paenisporosarcina</taxon>
    </lineage>
</organism>
<evidence type="ECO:0000313" key="2">
    <source>
        <dbReference type="Proteomes" id="UP001152173"/>
    </source>
</evidence>
<dbReference type="InterPro" id="IPR027396">
    <property type="entry name" value="DsrEFH-like"/>
</dbReference>
<dbReference type="Proteomes" id="UP001152173">
    <property type="component" value="Unassembled WGS sequence"/>
</dbReference>
<dbReference type="RefSeq" id="WP_269925628.1">
    <property type="nucleotide sequence ID" value="NZ_JAMKBJ010000003.1"/>
</dbReference>
<proteinExistence type="predicted"/>
<name>A0A9X3LEF3_9BACL</name>
<comment type="caution">
    <text evidence="1">The sequence shown here is derived from an EMBL/GenBank/DDBJ whole genome shotgun (WGS) entry which is preliminary data.</text>
</comment>
<reference evidence="1" key="1">
    <citation type="submission" date="2022-05" db="EMBL/GenBank/DDBJ databases">
        <authorList>
            <person name="Colautti A."/>
            <person name="Iacumin L."/>
        </authorList>
    </citation>
    <scope>NUCLEOTIDE SEQUENCE</scope>
    <source>
        <strain evidence="1">SK 55</strain>
    </source>
</reference>
<evidence type="ECO:0000313" key="1">
    <source>
        <dbReference type="EMBL" id="MCZ8536528.1"/>
    </source>
</evidence>